<dbReference type="STRING" id="478744.SAMN05444359_13937"/>
<sequence>MNLPEISIYFAIFLSLLLSSIANAQFSSPILIEPNTGQITNIVPADLNNDGLKDIIATRKFSANNLISYYLNEGDFSFGPEATIATGSSQVTNISVGDFDDNGWLDIVSIGDAGNAVTMHMNSALSFSAEELDSFTFFESDIDVVDLDNDDDLDIVAVGGTTLKVYYNDGMSNFTTQIIQGPIEDFFDLTVGDIDADGFEDVITGGSNISVYKNSSGTLVYDSLRSNQIPGLFNLFVRLEDIDNDGDADLFSEDNNSTGVRWMENDGAGNFANLLIIDSTAINIRSGTLKDFDNDGDLDFIIIKDFDLYLYENDGAGDFGAPNLIQDEPTLISVVESEDLNNDGLADIIWSADLSVQQNNSPLSGTEYLVDKDLVQIYPNPSAEQVILDCPQNGVLNVFDAKGQLVYENLPVLKGVNDLKIELVPQIYFFYLKLKTGPVITKKVVIK</sequence>
<accession>A0A1H9NT66</accession>
<dbReference type="Pfam" id="PF13517">
    <property type="entry name" value="FG-GAP_3"/>
    <property type="match status" value="3"/>
</dbReference>
<dbReference type="AlphaFoldDB" id="A0A1H9NT66"/>
<name>A0A1H9NT66_9BACT</name>
<feature type="signal peptide" evidence="2">
    <location>
        <begin position="1"/>
        <end position="24"/>
    </location>
</feature>
<feature type="chain" id="PRO_5011582825" evidence="2">
    <location>
        <begin position="25"/>
        <end position="447"/>
    </location>
</feature>
<reference evidence="4" key="1">
    <citation type="submission" date="2016-10" db="EMBL/GenBank/DDBJ databases">
        <authorList>
            <person name="Varghese N."/>
            <person name="Submissions S."/>
        </authorList>
    </citation>
    <scope>NUCLEOTIDE SEQUENCE [LARGE SCALE GENOMIC DNA]</scope>
    <source>
        <strain evidence="4">DSM 24740</strain>
    </source>
</reference>
<dbReference type="EMBL" id="FOFB01000039">
    <property type="protein sequence ID" value="SER39234.1"/>
    <property type="molecule type" value="Genomic_DNA"/>
</dbReference>
<evidence type="ECO:0000313" key="3">
    <source>
        <dbReference type="EMBL" id="SER39234.1"/>
    </source>
</evidence>
<dbReference type="PANTHER" id="PTHR46580:SF4">
    <property type="entry name" value="ATP_GTP-BINDING PROTEIN"/>
    <property type="match status" value="1"/>
</dbReference>
<evidence type="ECO:0000256" key="1">
    <source>
        <dbReference type="ARBA" id="ARBA00022729"/>
    </source>
</evidence>
<organism evidence="3 4">
    <name type="scientific">Neolewinella agarilytica</name>
    <dbReference type="NCBI Taxonomy" id="478744"/>
    <lineage>
        <taxon>Bacteria</taxon>
        <taxon>Pseudomonadati</taxon>
        <taxon>Bacteroidota</taxon>
        <taxon>Saprospiria</taxon>
        <taxon>Saprospirales</taxon>
        <taxon>Lewinellaceae</taxon>
        <taxon>Neolewinella</taxon>
    </lineage>
</organism>
<dbReference type="Proteomes" id="UP000199021">
    <property type="component" value="Unassembled WGS sequence"/>
</dbReference>
<keyword evidence="1 2" id="KW-0732">Signal</keyword>
<dbReference type="OrthoDB" id="9816120at2"/>
<dbReference type="InterPro" id="IPR013517">
    <property type="entry name" value="FG-GAP"/>
</dbReference>
<dbReference type="SUPFAM" id="SSF69318">
    <property type="entry name" value="Integrin alpha N-terminal domain"/>
    <property type="match status" value="1"/>
</dbReference>
<dbReference type="RefSeq" id="WP_090173246.1">
    <property type="nucleotide sequence ID" value="NZ_FOFB01000039.1"/>
</dbReference>
<evidence type="ECO:0000313" key="4">
    <source>
        <dbReference type="Proteomes" id="UP000199021"/>
    </source>
</evidence>
<protein>
    <submittedName>
        <fullName evidence="3">Por secretion system C-terminal sorting domain-containing protein</fullName>
    </submittedName>
</protein>
<keyword evidence="4" id="KW-1185">Reference proteome</keyword>
<dbReference type="Gene3D" id="2.130.10.130">
    <property type="entry name" value="Integrin alpha, N-terminal"/>
    <property type="match status" value="1"/>
</dbReference>
<gene>
    <name evidence="3" type="ORF">SAMN05444359_13937</name>
</gene>
<dbReference type="InParanoid" id="A0A1H9NT66"/>
<evidence type="ECO:0000256" key="2">
    <source>
        <dbReference type="SAM" id="SignalP"/>
    </source>
</evidence>
<dbReference type="PANTHER" id="PTHR46580">
    <property type="entry name" value="SENSOR KINASE-RELATED"/>
    <property type="match status" value="1"/>
</dbReference>
<dbReference type="InterPro" id="IPR028994">
    <property type="entry name" value="Integrin_alpha_N"/>
</dbReference>
<proteinExistence type="predicted"/>